<feature type="compositionally biased region" description="Polar residues" evidence="3">
    <location>
        <begin position="435"/>
        <end position="448"/>
    </location>
</feature>
<dbReference type="OrthoDB" id="27593at2759"/>
<dbReference type="InterPro" id="IPR047271">
    <property type="entry name" value="Ephexin-like"/>
</dbReference>
<evidence type="ECO:0000313" key="6">
    <source>
        <dbReference type="EMBL" id="KAB7495775.1"/>
    </source>
</evidence>
<evidence type="ECO:0000259" key="5">
    <source>
        <dbReference type="PROSITE" id="PS50010"/>
    </source>
</evidence>
<dbReference type="Pfam" id="PF00621">
    <property type="entry name" value="RhoGEF"/>
    <property type="match status" value="1"/>
</dbReference>
<dbReference type="CDD" id="cd00160">
    <property type="entry name" value="RhoGEF"/>
    <property type="match status" value="1"/>
</dbReference>
<dbReference type="PANTHER" id="PTHR12845">
    <property type="entry name" value="GUANINE NUCLEOTIDE EXCHANGE FACTOR"/>
    <property type="match status" value="1"/>
</dbReference>
<keyword evidence="1 2" id="KW-0728">SH3 domain</keyword>
<dbReference type="SMART" id="SM00326">
    <property type="entry name" value="SH3"/>
    <property type="match status" value="1"/>
</dbReference>
<dbReference type="InterPro" id="IPR035899">
    <property type="entry name" value="DBL_dom_sf"/>
</dbReference>
<dbReference type="Pfam" id="PF00018">
    <property type="entry name" value="SH3_1"/>
    <property type="match status" value="1"/>
</dbReference>
<feature type="compositionally biased region" description="Basic residues" evidence="3">
    <location>
        <begin position="231"/>
        <end position="241"/>
    </location>
</feature>
<dbReference type="CDD" id="cd01221">
    <property type="entry name" value="PH_ephexin"/>
    <property type="match status" value="1"/>
</dbReference>
<dbReference type="Gene3D" id="1.20.900.10">
    <property type="entry name" value="Dbl homology (DH) domain"/>
    <property type="match status" value="1"/>
</dbReference>
<feature type="region of interest" description="Disordered" evidence="3">
    <location>
        <begin position="225"/>
        <end position="259"/>
    </location>
</feature>
<evidence type="ECO:0000259" key="4">
    <source>
        <dbReference type="PROSITE" id="PS50002"/>
    </source>
</evidence>
<dbReference type="AlphaFoldDB" id="A0A5N5SNW6"/>
<name>A0A5N5SNW6_9CRUS</name>
<evidence type="ECO:0000256" key="2">
    <source>
        <dbReference type="PROSITE-ProRule" id="PRU00192"/>
    </source>
</evidence>
<dbReference type="PROSITE" id="PS50010">
    <property type="entry name" value="DH_2"/>
    <property type="match status" value="1"/>
</dbReference>
<evidence type="ECO:0000256" key="1">
    <source>
        <dbReference type="ARBA" id="ARBA00022443"/>
    </source>
</evidence>
<dbReference type="Gene3D" id="2.30.30.40">
    <property type="entry name" value="SH3 Domains"/>
    <property type="match status" value="1"/>
</dbReference>
<dbReference type="PROSITE" id="PS50002">
    <property type="entry name" value="SH3"/>
    <property type="match status" value="1"/>
</dbReference>
<feature type="compositionally biased region" description="Low complexity" evidence="3">
    <location>
        <begin position="294"/>
        <end position="313"/>
    </location>
</feature>
<dbReference type="SUPFAM" id="SSF50729">
    <property type="entry name" value="PH domain-like"/>
    <property type="match status" value="1"/>
</dbReference>
<dbReference type="PANTHER" id="PTHR12845:SF5">
    <property type="entry name" value="EPHEXIN, ISOFORM D"/>
    <property type="match status" value="1"/>
</dbReference>
<dbReference type="InterPro" id="IPR036028">
    <property type="entry name" value="SH3-like_dom_sf"/>
</dbReference>
<protein>
    <submittedName>
        <fullName evidence="6">Rho guanine nucleotide exchange factor 26</fullName>
    </submittedName>
</protein>
<dbReference type="InterPro" id="IPR011993">
    <property type="entry name" value="PH-like_dom_sf"/>
</dbReference>
<feature type="domain" description="SH3" evidence="4">
    <location>
        <begin position="955"/>
        <end position="1016"/>
    </location>
</feature>
<dbReference type="InterPro" id="IPR001849">
    <property type="entry name" value="PH_domain"/>
</dbReference>
<dbReference type="CDD" id="cd11793">
    <property type="entry name" value="SH3_ephexin1_like"/>
    <property type="match status" value="1"/>
</dbReference>
<feature type="region of interest" description="Disordered" evidence="3">
    <location>
        <begin position="272"/>
        <end position="362"/>
    </location>
</feature>
<feature type="compositionally biased region" description="Polar residues" evidence="3">
    <location>
        <begin position="480"/>
        <end position="507"/>
    </location>
</feature>
<reference evidence="6 7" key="1">
    <citation type="journal article" date="2019" name="PLoS Biol.">
        <title>Sex chromosomes control vertical transmission of feminizing Wolbachia symbionts in an isopod.</title>
        <authorList>
            <person name="Becking T."/>
            <person name="Chebbi M.A."/>
            <person name="Giraud I."/>
            <person name="Moumen B."/>
            <person name="Laverre T."/>
            <person name="Caubet Y."/>
            <person name="Peccoud J."/>
            <person name="Gilbert C."/>
            <person name="Cordaux R."/>
        </authorList>
    </citation>
    <scope>NUCLEOTIDE SEQUENCE [LARGE SCALE GENOMIC DNA]</scope>
    <source>
        <strain evidence="6">ANa2</strain>
        <tissue evidence="6">Whole body excluding digestive tract and cuticle</tissue>
    </source>
</reference>
<dbReference type="GO" id="GO:0005085">
    <property type="term" value="F:guanyl-nucleotide exchange factor activity"/>
    <property type="evidence" value="ECO:0007669"/>
    <property type="project" value="InterPro"/>
</dbReference>
<proteinExistence type="predicted"/>
<dbReference type="Proteomes" id="UP000326759">
    <property type="component" value="Unassembled WGS sequence"/>
</dbReference>
<evidence type="ECO:0000313" key="7">
    <source>
        <dbReference type="Proteomes" id="UP000326759"/>
    </source>
</evidence>
<feature type="region of interest" description="Disordered" evidence="3">
    <location>
        <begin position="1048"/>
        <end position="1069"/>
    </location>
</feature>
<dbReference type="InterPro" id="IPR001452">
    <property type="entry name" value="SH3_domain"/>
</dbReference>
<feature type="compositionally biased region" description="Polar residues" evidence="3">
    <location>
        <begin position="328"/>
        <end position="339"/>
    </location>
</feature>
<dbReference type="Gene3D" id="2.30.29.30">
    <property type="entry name" value="Pleckstrin-homology domain (PH domain)/Phosphotyrosine-binding domain (PTB)"/>
    <property type="match status" value="1"/>
</dbReference>
<sequence length="1069" mass="120325">MFIHLHFSVYVTSSSTIIIVCSNDENPYDANYESVYYNASNASGEASSDYQSAKMRSIFYEDANECQEISCYVEEVDVQEEVKDDEDIKDDVLDEDYPMDDAYLDDSFDSDDSDDAYSRLQPQLTELKGPALVPTTTSTLPAGLSCFDDKYLRRKYSRSQSHQGHSINKLAEAANLGMKRLRRNWSLTKNEVRTGLNRIKKKSAALSVADIRGVEDIVSDVTGSANDKGKWSLKRRFRRKSSASSPSGSQPTDESHQRDNATFYLTLTIASNGQDIEEGNAEGSSSTKERRHSMTPSVSSVATTTSCETSASTKPSTRPISAPAATLLRNSSVGSNSGTLFRPSNPPPAPPSASSEVEDETSIDLSKDALALRLNQLLLAGPVPPPGRRILRTSESISNTDAAPVALLPPDDKTSSIKHSIPTLRAAQSLRQLFPESQTSLNVPKTRNSVASTSSSHGSSEGYIRPSEIASSPPPLPARPTSSSYPSLKRLSASNLSIHPPQTSNRTGDGDSKSYLDLTYEANQADEEPPYVSSHFADEPLYQFYTEKVERAALYQGDSSEDDYEVINDGGLNISNHNSGPRLTAMELVTPADDKISNQEKKLQEAMFEVITSEASYLNSLEVLVSHFMNCEELTDPDDPVISRRDKNVLFSDILPVKKCSELFLGDLEKRWQESFYISSITDIVLKHTTSSFSVYVKYCSNQIYQDRKLRDLKENNPRFVEVLGRLEMSPVCQSLAMQSFLMLPMQRVTRLPLLIDAIFNRLEYGSPQWQECKLALASLQKIVAECNEAARKMERMEEMLLISHQLDFREVKAIPLISASRWLVKKGELTRLTWREGDAKLTFGRKILKHSLYFFLFTDLLVVTKKKSDDQYMVLDYCPRNMVQVLELENADKFPGRILDGHKNLVIMTMLQNHESKTVEMVLSCPFESDRSRWMEAVTPRTSDNPDERIYEEWDCPQVQAIHAYTAQQPDELSLKISDVFNVLKKTPDGWYQGERLRDGARGWFPGNHTAEIASAHVRARNLRQRYRLLAISGSFVDELKKEKERFEKEERKKEKERRRTLTIKEVL</sequence>
<dbReference type="SUPFAM" id="SSF50044">
    <property type="entry name" value="SH3-domain"/>
    <property type="match status" value="1"/>
</dbReference>
<keyword evidence="7" id="KW-1185">Reference proteome</keyword>
<dbReference type="InterPro" id="IPR000219">
    <property type="entry name" value="DH_dom"/>
</dbReference>
<gene>
    <name evidence="6" type="primary">ARHGEF26</name>
    <name evidence="6" type="ORF">Anas_04885</name>
</gene>
<accession>A0A5N5SNW6</accession>
<dbReference type="EMBL" id="SEYY01022127">
    <property type="protein sequence ID" value="KAB7495775.1"/>
    <property type="molecule type" value="Genomic_DNA"/>
</dbReference>
<comment type="caution">
    <text evidence="6">The sequence shown here is derived from an EMBL/GenBank/DDBJ whole genome shotgun (WGS) entry which is preliminary data.</text>
</comment>
<feature type="compositionally biased region" description="Low complexity" evidence="3">
    <location>
        <begin position="449"/>
        <end position="460"/>
    </location>
</feature>
<dbReference type="SUPFAM" id="SSF48065">
    <property type="entry name" value="DBL homology domain (DH-domain)"/>
    <property type="match status" value="1"/>
</dbReference>
<dbReference type="SMART" id="SM00325">
    <property type="entry name" value="RhoGEF"/>
    <property type="match status" value="1"/>
</dbReference>
<feature type="compositionally biased region" description="Basic and acidic residues" evidence="3">
    <location>
        <begin position="1048"/>
        <end position="1061"/>
    </location>
</feature>
<feature type="region of interest" description="Disordered" evidence="3">
    <location>
        <begin position="435"/>
        <end position="514"/>
    </location>
</feature>
<dbReference type="SMART" id="SM00233">
    <property type="entry name" value="PH"/>
    <property type="match status" value="1"/>
</dbReference>
<dbReference type="InterPro" id="IPR047270">
    <property type="entry name" value="PH_ephexin"/>
</dbReference>
<organism evidence="6 7">
    <name type="scientific">Armadillidium nasatum</name>
    <dbReference type="NCBI Taxonomy" id="96803"/>
    <lineage>
        <taxon>Eukaryota</taxon>
        <taxon>Metazoa</taxon>
        <taxon>Ecdysozoa</taxon>
        <taxon>Arthropoda</taxon>
        <taxon>Crustacea</taxon>
        <taxon>Multicrustacea</taxon>
        <taxon>Malacostraca</taxon>
        <taxon>Eumalacostraca</taxon>
        <taxon>Peracarida</taxon>
        <taxon>Isopoda</taxon>
        <taxon>Oniscidea</taxon>
        <taxon>Crinocheta</taxon>
        <taxon>Armadillidiidae</taxon>
        <taxon>Armadillidium</taxon>
    </lineage>
</organism>
<evidence type="ECO:0000256" key="3">
    <source>
        <dbReference type="SAM" id="MobiDB-lite"/>
    </source>
</evidence>
<feature type="domain" description="DH" evidence="5">
    <location>
        <begin position="602"/>
        <end position="790"/>
    </location>
</feature>